<evidence type="ECO:0000313" key="4">
    <source>
        <dbReference type="EMBL" id="CAF1252751.1"/>
    </source>
</evidence>
<feature type="transmembrane region" description="Helical" evidence="1">
    <location>
        <begin position="7"/>
        <end position="26"/>
    </location>
</feature>
<evidence type="ECO:0000259" key="2">
    <source>
        <dbReference type="Pfam" id="PF06662"/>
    </source>
</evidence>
<dbReference type="GO" id="GO:0047464">
    <property type="term" value="F:heparosan-N-sulfate-glucuronate 5-epimerase activity"/>
    <property type="evidence" value="ECO:0007669"/>
    <property type="project" value="UniProtKB-EC"/>
</dbReference>
<reference evidence="3" key="1">
    <citation type="submission" date="2021-02" db="EMBL/GenBank/DDBJ databases">
        <authorList>
            <person name="Nowell W R."/>
        </authorList>
    </citation>
    <scope>NUCLEOTIDE SEQUENCE</scope>
</reference>
<evidence type="ECO:0000313" key="5">
    <source>
        <dbReference type="Proteomes" id="UP000663828"/>
    </source>
</evidence>
<accession>A0A813SU99</accession>
<keyword evidence="1" id="KW-0812">Transmembrane</keyword>
<keyword evidence="1" id="KW-1133">Transmembrane helix</keyword>
<keyword evidence="5" id="KW-1185">Reference proteome</keyword>
<dbReference type="InterPro" id="IPR039721">
    <property type="entry name" value="C5-epimerase"/>
</dbReference>
<dbReference type="PANTHER" id="PTHR13174">
    <property type="entry name" value="D-GLUCURONYL C5-EPIMERASE"/>
    <property type="match status" value="1"/>
</dbReference>
<dbReference type="PANTHER" id="PTHR13174:SF3">
    <property type="entry name" value="D-GLUCURONYL C5-EPIMERASE"/>
    <property type="match status" value="1"/>
</dbReference>
<evidence type="ECO:0000256" key="1">
    <source>
        <dbReference type="SAM" id="Phobius"/>
    </source>
</evidence>
<comment type="caution">
    <text evidence="3">The sequence shown here is derived from an EMBL/GenBank/DDBJ whole genome shotgun (WGS) entry which is preliminary data.</text>
</comment>
<name>A0A813SU99_ADIRI</name>
<dbReference type="UniPathway" id="UPA00862"/>
<keyword evidence="1" id="KW-0472">Membrane</keyword>
<dbReference type="EMBL" id="CAJNOJ010000013">
    <property type="protein sequence ID" value="CAF0800769.1"/>
    <property type="molecule type" value="Genomic_DNA"/>
</dbReference>
<proteinExistence type="predicted"/>
<organism evidence="3 6">
    <name type="scientific">Adineta ricciae</name>
    <name type="common">Rotifer</name>
    <dbReference type="NCBI Taxonomy" id="249248"/>
    <lineage>
        <taxon>Eukaryota</taxon>
        <taxon>Metazoa</taxon>
        <taxon>Spiralia</taxon>
        <taxon>Gnathifera</taxon>
        <taxon>Rotifera</taxon>
        <taxon>Eurotatoria</taxon>
        <taxon>Bdelloidea</taxon>
        <taxon>Adinetida</taxon>
        <taxon>Adinetidae</taxon>
        <taxon>Adineta</taxon>
    </lineage>
</organism>
<dbReference type="GO" id="GO:0015012">
    <property type="term" value="P:heparan sulfate proteoglycan biosynthetic process"/>
    <property type="evidence" value="ECO:0007669"/>
    <property type="project" value="InterPro"/>
</dbReference>
<dbReference type="EMBL" id="CAJNOR010002137">
    <property type="protein sequence ID" value="CAF1252751.1"/>
    <property type="molecule type" value="Genomic_DNA"/>
</dbReference>
<protein>
    <recommendedName>
        <fullName evidence="2">D-glucuronyl C5-epimerase C-terminal domain-containing protein</fullName>
    </recommendedName>
</protein>
<evidence type="ECO:0000313" key="3">
    <source>
        <dbReference type="EMBL" id="CAF0800769.1"/>
    </source>
</evidence>
<sequence>MRYHFRRLIYFLIALPISVILIDHIYNSNIPSVQSRSPFITIFHRNQTYRILSPSYHYNSRESYLNFAFFNVEQRNRVLYIDYLYDVPVSSQWQSKGHLYPIQIAQFGLSHWSRFRLQSQINQQNIYQFQHLQPNKDNQCSSWHQLPKEIPVLQTYIQFTIPLNSSLHFHFMNNNIELVYSSQLNRDIDISSKIIIPLAGSPRQVRRHMLTDIKKLSRRSLVDKNDLIQLQFCGESDSIIDQLIIGNQTLYDQQAFYSAAQWLLNTQDMISGCWFIHVQRNFGQQYRLRDPWCSAMAQGQAASLLVRLYALTNNSEHLLAIRRAMRPLWSSNISRAYFNDQYLWLEEYPLEPPAKGLFVLNGCLYALLGIIDANTVDRQPHLDKLIDEITHSIAHMLPHYVHPKISNWSVYDLSHLTMKNKFNAASYSYHLVHITLLQCLSKILKETHPSVSQVFHFYAQRFMTAIS</sequence>
<dbReference type="OrthoDB" id="5914444at2759"/>
<dbReference type="Proteomes" id="UP000663852">
    <property type="component" value="Unassembled WGS sequence"/>
</dbReference>
<evidence type="ECO:0000313" key="6">
    <source>
        <dbReference type="Proteomes" id="UP000663852"/>
    </source>
</evidence>
<dbReference type="InterPro" id="IPR010598">
    <property type="entry name" value="C5-epim_C"/>
</dbReference>
<dbReference type="Pfam" id="PF06662">
    <property type="entry name" value="C5-epim_C"/>
    <property type="match status" value="1"/>
</dbReference>
<dbReference type="Proteomes" id="UP000663828">
    <property type="component" value="Unassembled WGS sequence"/>
</dbReference>
<dbReference type="AlphaFoldDB" id="A0A813SU99"/>
<gene>
    <name evidence="3" type="ORF">EDS130_LOCUS4841</name>
    <name evidence="4" type="ORF">XAT740_LOCUS26348</name>
</gene>
<feature type="domain" description="D-glucuronyl C5-epimerase C-terminal" evidence="2">
    <location>
        <begin position="271"/>
        <end position="446"/>
    </location>
</feature>
<dbReference type="GO" id="GO:0030210">
    <property type="term" value="P:heparin proteoglycan biosynthetic process"/>
    <property type="evidence" value="ECO:0007669"/>
    <property type="project" value="UniProtKB-UniPathway"/>
</dbReference>